<feature type="active site" description="Proton donor/acceptor" evidence="6">
    <location>
        <position position="425"/>
    </location>
</feature>
<dbReference type="UniPathway" id="UPA00219"/>
<dbReference type="InterPro" id="IPR022029">
    <property type="entry name" value="YoaR-like_PG-bd"/>
</dbReference>
<sequence>MGRRVKILLPVFLLLVAVAGAGYVFYFHDKGLPGQTIAGQPVAGKNTKQIRPLVRNATKDIGITAHGQAVSQKHFTQKELGAKVDAVETASKMIAGRSWSDFITVPFTGKVIPVAVTFDKAALDSAAASLTKDYVAPVEPKLVVEGQKLRATGGKPGRGVAPSALEKGLKNALNAGSSLRVNTQPGQIQPLNSAASLQEYVASANKFAPVKITLTTQGKTIEPTAADKLSWVASPTEKAPKKASADPKKISKWLAEKEKEVAKAPQNGIRNVTEAGQVTQVRQQKVDGTKVQNLDALAKAIAKALPQGTDFSDSLEMATLPAKWEEKVIAPGAEKLPYQAAKEEKWFDINLTDYTISAYSGANKMAGPYLMVPGSPKYPTPEGTYKVYLKRPIQTMVGYNDDGSLAYRAPNVPWIMYWHYSYAIHGAYWQKQFGPGVGFGGSHGCVQLPPSQAKELFDFGEVGTVVHVHK</sequence>
<dbReference type="CDD" id="cd16913">
    <property type="entry name" value="YkuD_like"/>
    <property type="match status" value="1"/>
</dbReference>
<evidence type="ECO:0000256" key="2">
    <source>
        <dbReference type="ARBA" id="ARBA00022679"/>
    </source>
</evidence>
<keyword evidence="9" id="KW-1185">Reference proteome</keyword>
<dbReference type="InterPro" id="IPR005490">
    <property type="entry name" value="LD_TPept_cat_dom"/>
</dbReference>
<dbReference type="PANTHER" id="PTHR30582">
    <property type="entry name" value="L,D-TRANSPEPTIDASE"/>
    <property type="match status" value="1"/>
</dbReference>
<keyword evidence="3 6" id="KW-0133">Cell shape</keyword>
<dbReference type="PANTHER" id="PTHR30582:SF2">
    <property type="entry name" value="L,D-TRANSPEPTIDASE YCIB-RELATED"/>
    <property type="match status" value="1"/>
</dbReference>
<evidence type="ECO:0000256" key="1">
    <source>
        <dbReference type="ARBA" id="ARBA00004752"/>
    </source>
</evidence>
<dbReference type="GO" id="GO:0071972">
    <property type="term" value="F:peptidoglycan L,D-transpeptidase activity"/>
    <property type="evidence" value="ECO:0007669"/>
    <property type="project" value="TreeGrafter"/>
</dbReference>
<dbReference type="AlphaFoldDB" id="A0A2I1IP52"/>
<dbReference type="Gene3D" id="2.40.440.10">
    <property type="entry name" value="L,D-transpeptidase catalytic domain-like"/>
    <property type="match status" value="1"/>
</dbReference>
<keyword evidence="2" id="KW-0808">Transferase</keyword>
<dbReference type="InterPro" id="IPR050979">
    <property type="entry name" value="LD-transpeptidase"/>
</dbReference>
<dbReference type="STRING" id="33007.HMPREF3198_01317"/>
<dbReference type="SUPFAM" id="SSF141523">
    <property type="entry name" value="L,D-transpeptidase catalytic domain-like"/>
    <property type="match status" value="1"/>
</dbReference>
<dbReference type="GO" id="GO:0018104">
    <property type="term" value="P:peptidoglycan-protein cross-linking"/>
    <property type="evidence" value="ECO:0007669"/>
    <property type="project" value="TreeGrafter"/>
</dbReference>
<organism evidence="8 9">
    <name type="scientific">Winkia neuii</name>
    <dbReference type="NCBI Taxonomy" id="33007"/>
    <lineage>
        <taxon>Bacteria</taxon>
        <taxon>Bacillati</taxon>
        <taxon>Actinomycetota</taxon>
        <taxon>Actinomycetes</taxon>
        <taxon>Actinomycetales</taxon>
        <taxon>Actinomycetaceae</taxon>
        <taxon>Winkia</taxon>
    </lineage>
</organism>
<dbReference type="Pfam" id="PF12229">
    <property type="entry name" value="PG_binding_4"/>
    <property type="match status" value="1"/>
</dbReference>
<feature type="domain" description="L,D-TPase catalytic" evidence="7">
    <location>
        <begin position="345"/>
        <end position="469"/>
    </location>
</feature>
<feature type="active site" description="Nucleophile" evidence="6">
    <location>
        <position position="445"/>
    </location>
</feature>
<evidence type="ECO:0000256" key="6">
    <source>
        <dbReference type="PROSITE-ProRule" id="PRU01373"/>
    </source>
</evidence>
<dbReference type="PROSITE" id="PS52029">
    <property type="entry name" value="LD_TPASE"/>
    <property type="match status" value="1"/>
</dbReference>
<comment type="pathway">
    <text evidence="1 6">Cell wall biogenesis; peptidoglycan biosynthesis.</text>
</comment>
<dbReference type="EMBL" id="PKKO01000002">
    <property type="protein sequence ID" value="PKY72904.1"/>
    <property type="molecule type" value="Genomic_DNA"/>
</dbReference>
<dbReference type="GO" id="GO:0071555">
    <property type="term" value="P:cell wall organization"/>
    <property type="evidence" value="ECO:0007669"/>
    <property type="project" value="UniProtKB-UniRule"/>
</dbReference>
<dbReference type="InterPro" id="IPR038063">
    <property type="entry name" value="Transpep_catalytic_dom"/>
</dbReference>
<keyword evidence="4 6" id="KW-0573">Peptidoglycan synthesis</keyword>
<gene>
    <name evidence="8" type="ORF">CYJ19_04520</name>
</gene>
<keyword evidence="5 6" id="KW-0961">Cell wall biogenesis/degradation</keyword>
<protein>
    <submittedName>
        <fullName evidence="8">Murein L,D-transpeptidase</fullName>
    </submittedName>
</protein>
<comment type="caution">
    <text evidence="8">The sequence shown here is derived from an EMBL/GenBank/DDBJ whole genome shotgun (WGS) entry which is preliminary data.</text>
</comment>
<proteinExistence type="predicted"/>
<evidence type="ECO:0000256" key="3">
    <source>
        <dbReference type="ARBA" id="ARBA00022960"/>
    </source>
</evidence>
<dbReference type="Proteomes" id="UP000235122">
    <property type="component" value="Unassembled WGS sequence"/>
</dbReference>
<evidence type="ECO:0000256" key="4">
    <source>
        <dbReference type="ARBA" id="ARBA00022984"/>
    </source>
</evidence>
<reference evidence="8 9" key="1">
    <citation type="submission" date="2017-12" db="EMBL/GenBank/DDBJ databases">
        <title>Phylogenetic diversity of female urinary microbiome.</title>
        <authorList>
            <person name="Thomas-White K."/>
            <person name="Wolfe A.J."/>
        </authorList>
    </citation>
    <scope>NUCLEOTIDE SEQUENCE [LARGE SCALE GENOMIC DNA]</scope>
    <source>
        <strain evidence="8 9">UMB0402</strain>
    </source>
</reference>
<evidence type="ECO:0000313" key="9">
    <source>
        <dbReference type="Proteomes" id="UP000235122"/>
    </source>
</evidence>
<dbReference type="RefSeq" id="WP_024332131.1">
    <property type="nucleotide sequence ID" value="NZ_JASOXK010000008.1"/>
</dbReference>
<dbReference type="GO" id="GO:0016740">
    <property type="term" value="F:transferase activity"/>
    <property type="evidence" value="ECO:0007669"/>
    <property type="project" value="UniProtKB-KW"/>
</dbReference>
<evidence type="ECO:0000256" key="5">
    <source>
        <dbReference type="ARBA" id="ARBA00023316"/>
    </source>
</evidence>
<dbReference type="Pfam" id="PF03734">
    <property type="entry name" value="YkuD"/>
    <property type="match status" value="1"/>
</dbReference>
<evidence type="ECO:0000259" key="7">
    <source>
        <dbReference type="PROSITE" id="PS52029"/>
    </source>
</evidence>
<evidence type="ECO:0000313" key="8">
    <source>
        <dbReference type="EMBL" id="PKY72904.1"/>
    </source>
</evidence>
<dbReference type="GO" id="GO:0005576">
    <property type="term" value="C:extracellular region"/>
    <property type="evidence" value="ECO:0007669"/>
    <property type="project" value="TreeGrafter"/>
</dbReference>
<name>A0A2I1IP52_9ACTO</name>
<accession>A0A2I1IP52</accession>
<dbReference type="GeneID" id="35866620"/>
<dbReference type="GO" id="GO:0008360">
    <property type="term" value="P:regulation of cell shape"/>
    <property type="evidence" value="ECO:0007669"/>
    <property type="project" value="UniProtKB-UniRule"/>
</dbReference>